<dbReference type="OrthoDB" id="541696at2"/>
<dbReference type="EMBL" id="CP000111">
    <property type="protein sequence ID" value="ABS83110.1"/>
    <property type="molecule type" value="Genomic_DNA"/>
</dbReference>
<evidence type="ECO:0000313" key="1">
    <source>
        <dbReference type="EMBL" id="ABS83110.1"/>
    </source>
</evidence>
<dbReference type="AlphaFoldDB" id="A7FAD6"/>
<dbReference type="KEGG" id="pmi:PMT9312_1834"/>
<gene>
    <name evidence="1" type="ordered locus">PMT9312_1834</name>
</gene>
<evidence type="ECO:0000313" key="2">
    <source>
        <dbReference type="Proteomes" id="UP000002715"/>
    </source>
</evidence>
<protein>
    <submittedName>
        <fullName evidence="1">Uncharacterized protein</fullName>
    </submittedName>
</protein>
<dbReference type="STRING" id="74546.PMT9312_1834"/>
<reference evidence="2" key="1">
    <citation type="submission" date="2005-07" db="EMBL/GenBank/DDBJ databases">
        <title>Complete sequence of Prochlorococcus marinus str. MIT 9312.</title>
        <authorList>
            <consortium name="US DOE Joint Genome Institute"/>
            <person name="Copeland A."/>
            <person name="Lucas S."/>
            <person name="Lapidus A."/>
            <person name="Barry K."/>
            <person name="Detter J.C."/>
            <person name="Glavina T."/>
            <person name="Hammon N."/>
            <person name="Israni S."/>
            <person name="Pitluck S."/>
            <person name="Thiel J."/>
            <person name="Schmutz J."/>
            <person name="Larimer F."/>
            <person name="Land M."/>
            <person name="Kyrpides N."/>
            <person name="Lykidis A."/>
            <person name="Richardson P."/>
        </authorList>
    </citation>
    <scope>NUCLEOTIDE SEQUENCE [LARGE SCALE GENOMIC DNA]</scope>
    <source>
        <strain evidence="2">MIT 9312</strain>
    </source>
</reference>
<organism evidence="1 2">
    <name type="scientific">Prochlorococcus marinus (strain MIT 9312)</name>
    <dbReference type="NCBI Taxonomy" id="74546"/>
    <lineage>
        <taxon>Bacteria</taxon>
        <taxon>Bacillati</taxon>
        <taxon>Cyanobacteriota</taxon>
        <taxon>Cyanophyceae</taxon>
        <taxon>Synechococcales</taxon>
        <taxon>Prochlorococcaceae</taxon>
        <taxon>Prochlorococcus</taxon>
    </lineage>
</organism>
<name>A7FAD6_PROM9</name>
<dbReference type="HOGENOM" id="CLU_2864282_0_0_3"/>
<dbReference type="RefSeq" id="WP_036924151.1">
    <property type="nucleotide sequence ID" value="NC_007577.1"/>
</dbReference>
<proteinExistence type="predicted"/>
<dbReference type="Proteomes" id="UP000002715">
    <property type="component" value="Chromosome"/>
</dbReference>
<accession>A7FAD6</accession>
<sequence>MELFTRETIGNYTNDPYAKNDHKYSKEMQEVRKELRKLDQETKKDGGVVDWNRMLNDFM</sequence>